<reference evidence="2" key="1">
    <citation type="submission" date="2018-11" db="EMBL/GenBank/DDBJ databases">
        <authorList>
            <person name="Alioto T."/>
            <person name="Alioto T."/>
        </authorList>
    </citation>
    <scope>NUCLEOTIDE SEQUENCE</scope>
</reference>
<feature type="chain" id="PRO_5032504990" evidence="1">
    <location>
        <begin position="16"/>
        <end position="187"/>
    </location>
</feature>
<organism evidence="2 3">
    <name type="scientific">Mytilus galloprovincialis</name>
    <name type="common">Mediterranean mussel</name>
    <dbReference type="NCBI Taxonomy" id="29158"/>
    <lineage>
        <taxon>Eukaryota</taxon>
        <taxon>Metazoa</taxon>
        <taxon>Spiralia</taxon>
        <taxon>Lophotrochozoa</taxon>
        <taxon>Mollusca</taxon>
        <taxon>Bivalvia</taxon>
        <taxon>Autobranchia</taxon>
        <taxon>Pteriomorphia</taxon>
        <taxon>Mytilida</taxon>
        <taxon>Mytiloidea</taxon>
        <taxon>Mytilidae</taxon>
        <taxon>Mytilinae</taxon>
        <taxon>Mytilus</taxon>
    </lineage>
</organism>
<keyword evidence="1" id="KW-0732">Signal</keyword>
<dbReference type="OrthoDB" id="6049414at2759"/>
<gene>
    <name evidence="2" type="ORF">MGAL_10B043062</name>
</gene>
<dbReference type="AlphaFoldDB" id="A0A8B6GWM0"/>
<dbReference type="EMBL" id="UYJE01009106">
    <property type="protein sequence ID" value="VDI70091.1"/>
    <property type="molecule type" value="Genomic_DNA"/>
</dbReference>
<sequence>MLMNVLILIITFVFAVESLCFFPCNRLEVGIYYKVNNPGKNRISQFNCKHPSLVFTPERGETRECFEQNGPFRVQRFQGNKFRCVKNMAIDPSGTMSVTYTKPFRTYYKTPTLCEVCGAPDRWSVAIFAAQGFSRHRALRVKVPPIGCNVPKDCHITNPYTDVPCNGCEPKDEDLCCRGCQIQRNQY</sequence>
<dbReference type="Proteomes" id="UP000596742">
    <property type="component" value="Unassembled WGS sequence"/>
</dbReference>
<evidence type="ECO:0000256" key="1">
    <source>
        <dbReference type="SAM" id="SignalP"/>
    </source>
</evidence>
<protein>
    <submittedName>
        <fullName evidence="2">Uncharacterized protein</fullName>
    </submittedName>
</protein>
<evidence type="ECO:0000313" key="3">
    <source>
        <dbReference type="Proteomes" id="UP000596742"/>
    </source>
</evidence>
<proteinExistence type="predicted"/>
<feature type="signal peptide" evidence="1">
    <location>
        <begin position="1"/>
        <end position="15"/>
    </location>
</feature>
<evidence type="ECO:0000313" key="2">
    <source>
        <dbReference type="EMBL" id="VDI70091.1"/>
    </source>
</evidence>
<keyword evidence="3" id="KW-1185">Reference proteome</keyword>
<comment type="caution">
    <text evidence="2">The sequence shown here is derived from an EMBL/GenBank/DDBJ whole genome shotgun (WGS) entry which is preliminary data.</text>
</comment>
<name>A0A8B6GWM0_MYTGA</name>
<accession>A0A8B6GWM0</accession>